<reference evidence="2" key="1">
    <citation type="submission" date="2020-10" db="EMBL/GenBank/DDBJ databases">
        <authorList>
            <person name="Gilroy R."/>
        </authorList>
    </citation>
    <scope>NUCLEOTIDE SEQUENCE</scope>
    <source>
        <strain evidence="2">G3-4614</strain>
    </source>
</reference>
<gene>
    <name evidence="2" type="ORF">IAC54_06160</name>
</gene>
<protein>
    <recommendedName>
        <fullName evidence="4">Lipoprotein</fullName>
    </recommendedName>
</protein>
<comment type="caution">
    <text evidence="2">The sequence shown here is derived from an EMBL/GenBank/DDBJ whole genome shotgun (WGS) entry which is preliminary data.</text>
</comment>
<proteinExistence type="predicted"/>
<feature type="signal peptide" evidence="1">
    <location>
        <begin position="1"/>
        <end position="27"/>
    </location>
</feature>
<name>A0A9D9E7J7_9BACT</name>
<dbReference type="Proteomes" id="UP000823636">
    <property type="component" value="Unassembled WGS sequence"/>
</dbReference>
<organism evidence="2 3">
    <name type="scientific">Candidatus Caccoplasma merdipullorum</name>
    <dbReference type="NCBI Taxonomy" id="2840718"/>
    <lineage>
        <taxon>Bacteria</taxon>
        <taxon>Pseudomonadati</taxon>
        <taxon>Bacteroidota</taxon>
        <taxon>Bacteroidia</taxon>
        <taxon>Bacteroidales</taxon>
        <taxon>Bacteroidaceae</taxon>
        <taxon>Bacteroidaceae incertae sedis</taxon>
        <taxon>Candidatus Caccoplasma</taxon>
    </lineage>
</organism>
<feature type="chain" id="PRO_5039435046" description="Lipoprotein" evidence="1">
    <location>
        <begin position="28"/>
        <end position="157"/>
    </location>
</feature>
<sequence length="157" mass="17724">MKKKLYTILAAITLILTGCQTSTSSYASYETECIGIELDGSQKLRAWGQGRHRQQAMQQAAKNAISDVIFKGIRGGNGGCNVKPLVYEANAREKYEEYFNEFFSDNGAYYRNYISIKDAPLRSRVKDFNNNGRRFGVVVTVQRTALQQHLKKDGIIK</sequence>
<evidence type="ECO:0000313" key="3">
    <source>
        <dbReference type="Proteomes" id="UP000823636"/>
    </source>
</evidence>
<evidence type="ECO:0000313" key="2">
    <source>
        <dbReference type="EMBL" id="MBO8438464.1"/>
    </source>
</evidence>
<evidence type="ECO:0000256" key="1">
    <source>
        <dbReference type="SAM" id="SignalP"/>
    </source>
</evidence>
<accession>A0A9D9E7J7</accession>
<dbReference type="AlphaFoldDB" id="A0A9D9E7J7"/>
<dbReference type="EMBL" id="JADIMW010000067">
    <property type="protein sequence ID" value="MBO8438464.1"/>
    <property type="molecule type" value="Genomic_DNA"/>
</dbReference>
<reference evidence="2" key="2">
    <citation type="journal article" date="2021" name="PeerJ">
        <title>Extensive microbial diversity within the chicken gut microbiome revealed by metagenomics and culture.</title>
        <authorList>
            <person name="Gilroy R."/>
            <person name="Ravi A."/>
            <person name="Getino M."/>
            <person name="Pursley I."/>
            <person name="Horton D.L."/>
            <person name="Alikhan N.F."/>
            <person name="Baker D."/>
            <person name="Gharbi K."/>
            <person name="Hall N."/>
            <person name="Watson M."/>
            <person name="Adriaenssens E.M."/>
            <person name="Foster-Nyarko E."/>
            <person name="Jarju S."/>
            <person name="Secka A."/>
            <person name="Antonio M."/>
            <person name="Oren A."/>
            <person name="Chaudhuri R.R."/>
            <person name="La Ragione R."/>
            <person name="Hildebrand F."/>
            <person name="Pallen M.J."/>
        </authorList>
    </citation>
    <scope>NUCLEOTIDE SEQUENCE</scope>
    <source>
        <strain evidence="2">G3-4614</strain>
    </source>
</reference>
<evidence type="ECO:0008006" key="4">
    <source>
        <dbReference type="Google" id="ProtNLM"/>
    </source>
</evidence>
<keyword evidence="1" id="KW-0732">Signal</keyword>
<dbReference type="PROSITE" id="PS51257">
    <property type="entry name" value="PROKAR_LIPOPROTEIN"/>
    <property type="match status" value="1"/>
</dbReference>